<accession>A0A8J3R7D6</accession>
<evidence type="ECO:0000313" key="4">
    <source>
        <dbReference type="Proteomes" id="UP000610966"/>
    </source>
</evidence>
<organism evidence="3 4">
    <name type="scientific">Sphaerimonospora thailandensis</name>
    <dbReference type="NCBI Taxonomy" id="795644"/>
    <lineage>
        <taxon>Bacteria</taxon>
        <taxon>Bacillati</taxon>
        <taxon>Actinomycetota</taxon>
        <taxon>Actinomycetes</taxon>
        <taxon>Streptosporangiales</taxon>
        <taxon>Streptosporangiaceae</taxon>
        <taxon>Sphaerimonospora</taxon>
    </lineage>
</organism>
<evidence type="ECO:0000313" key="3">
    <source>
        <dbReference type="EMBL" id="GIH70462.1"/>
    </source>
</evidence>
<feature type="signal peptide" evidence="2">
    <location>
        <begin position="1"/>
        <end position="25"/>
    </location>
</feature>
<evidence type="ECO:0008006" key="5">
    <source>
        <dbReference type="Google" id="ProtNLM"/>
    </source>
</evidence>
<dbReference type="Proteomes" id="UP000610966">
    <property type="component" value="Unassembled WGS sequence"/>
</dbReference>
<dbReference type="EMBL" id="BOOG01000022">
    <property type="protein sequence ID" value="GIH70462.1"/>
    <property type="molecule type" value="Genomic_DNA"/>
</dbReference>
<feature type="region of interest" description="Disordered" evidence="1">
    <location>
        <begin position="94"/>
        <end position="118"/>
    </location>
</feature>
<gene>
    <name evidence="3" type="ORF">Mth01_27150</name>
</gene>
<comment type="caution">
    <text evidence="3">The sequence shown here is derived from an EMBL/GenBank/DDBJ whole genome shotgun (WGS) entry which is preliminary data.</text>
</comment>
<proteinExistence type="predicted"/>
<reference evidence="3" key="1">
    <citation type="submission" date="2021-01" db="EMBL/GenBank/DDBJ databases">
        <title>Whole genome shotgun sequence of Sphaerimonospora thailandensis NBRC 107569.</title>
        <authorList>
            <person name="Komaki H."/>
            <person name="Tamura T."/>
        </authorList>
    </citation>
    <scope>NUCLEOTIDE SEQUENCE</scope>
    <source>
        <strain evidence="3">NBRC 107569</strain>
    </source>
</reference>
<feature type="chain" id="PRO_5035176975" description="Enoyl reductase" evidence="2">
    <location>
        <begin position="26"/>
        <end position="323"/>
    </location>
</feature>
<sequence>MRQMNAELAALLAAVLTGGVLVGQAAVDPNPVNRQQTQVKGFQEGDTAGVTLKNSSIVLSGNGLGGKSDGYRMPRPCWREPMMTAEEMHRLRVTERRQNSSLPAGERGTSNEDVQESAGKLNEKGMWWGAAANWSDPGAEACYAGLAEPVWVPEGTTPPGGITFEQLLQIARAALTVPEPKIKLSPDVKSYVNLETWVWLEGGQATPRSVTATLPGVMSATVTATPQALEIKSGTTDDRAKIGKDCGTTGHPYKKGEEFRCGVQYLRASIDQPRKAYTLTVTAVWNVTGSGTGGNAAALNYAPIRMSASRDVPVDEVQTIVTN</sequence>
<protein>
    <recommendedName>
        <fullName evidence="5">Enoyl reductase</fullName>
    </recommendedName>
</protein>
<evidence type="ECO:0000256" key="1">
    <source>
        <dbReference type="SAM" id="MobiDB-lite"/>
    </source>
</evidence>
<keyword evidence="2" id="KW-0732">Signal</keyword>
<keyword evidence="4" id="KW-1185">Reference proteome</keyword>
<evidence type="ECO:0000256" key="2">
    <source>
        <dbReference type="SAM" id="SignalP"/>
    </source>
</evidence>
<dbReference type="AlphaFoldDB" id="A0A8J3R7D6"/>
<name>A0A8J3R7D6_9ACTN</name>